<dbReference type="SUPFAM" id="SSF47384">
    <property type="entry name" value="Homodimeric domain of signal transducing histidine kinase"/>
    <property type="match status" value="1"/>
</dbReference>
<evidence type="ECO:0000313" key="11">
    <source>
        <dbReference type="EMBL" id="MTC35905.1"/>
    </source>
</evidence>
<dbReference type="GO" id="GO:0005524">
    <property type="term" value="F:ATP binding"/>
    <property type="evidence" value="ECO:0007669"/>
    <property type="project" value="UniProtKB-UniRule"/>
</dbReference>
<dbReference type="AlphaFoldDB" id="A0AAW9VDH0"/>
<evidence type="ECO:0000256" key="1">
    <source>
        <dbReference type="ARBA" id="ARBA00000085"/>
    </source>
</evidence>
<dbReference type="Pfam" id="PF09456">
    <property type="entry name" value="RcsC"/>
    <property type="match status" value="1"/>
</dbReference>
<dbReference type="PROSITE" id="PS50110">
    <property type="entry name" value="RESPONSE_REGULATORY"/>
    <property type="match status" value="1"/>
</dbReference>
<comment type="subunit">
    <text evidence="6">Interacts with RcsD.</text>
</comment>
<comment type="catalytic activity">
    <reaction evidence="1 6">
        <text>ATP + protein L-histidine = ADP + protein N-phospho-L-histidine.</text>
        <dbReference type="EC" id="2.7.13.3"/>
    </reaction>
</comment>
<dbReference type="SUPFAM" id="SSF52172">
    <property type="entry name" value="CheY-like"/>
    <property type="match status" value="2"/>
</dbReference>
<feature type="transmembrane region" description="Helical" evidence="6">
    <location>
        <begin position="20"/>
        <end position="39"/>
    </location>
</feature>
<keyword evidence="6" id="KW-1133">Transmembrane helix</keyword>
<dbReference type="Proteomes" id="UP000449944">
    <property type="component" value="Unassembled WGS sequence"/>
</dbReference>
<keyword evidence="6" id="KW-1003">Cell membrane</keyword>
<dbReference type="InterPro" id="IPR011006">
    <property type="entry name" value="CheY-like_superfamily"/>
</dbReference>
<dbReference type="EMBL" id="WLUB01000053">
    <property type="protein sequence ID" value="MTC35905.1"/>
    <property type="molecule type" value="Genomic_DNA"/>
</dbReference>
<name>A0AAW9VDH0_9GAMM</name>
<evidence type="ECO:0000259" key="10">
    <source>
        <dbReference type="PROSITE" id="PS51426"/>
    </source>
</evidence>
<feature type="domain" description="Response regulatory" evidence="9">
    <location>
        <begin position="829"/>
        <end position="943"/>
    </location>
</feature>
<comment type="caution">
    <text evidence="11">The sequence shown here is derived from an EMBL/GenBank/DDBJ whole genome shotgun (WGS) entry which is preliminary data.</text>
</comment>
<dbReference type="GO" id="GO:0005886">
    <property type="term" value="C:plasma membrane"/>
    <property type="evidence" value="ECO:0007669"/>
    <property type="project" value="UniProtKB-SubCell"/>
</dbReference>
<feature type="domain" description="ABL" evidence="10">
    <location>
        <begin position="706"/>
        <end position="808"/>
    </location>
</feature>
<keyword evidence="2 6" id="KW-0597">Phosphoprotein</keyword>
<keyword evidence="6" id="KW-0067">ATP-binding</keyword>
<dbReference type="InterPro" id="IPR003594">
    <property type="entry name" value="HATPase_dom"/>
</dbReference>
<dbReference type="GO" id="GO:0000155">
    <property type="term" value="F:phosphorelay sensor kinase activity"/>
    <property type="evidence" value="ECO:0007669"/>
    <property type="project" value="UniProtKB-UniRule"/>
</dbReference>
<dbReference type="InterPro" id="IPR036097">
    <property type="entry name" value="HisK_dim/P_sf"/>
</dbReference>
<dbReference type="Pfam" id="PF00072">
    <property type="entry name" value="Response_reg"/>
    <property type="match status" value="1"/>
</dbReference>
<gene>
    <name evidence="6 11" type="primary">rcsC</name>
    <name evidence="11" type="ORF">GKR67_14990</name>
</gene>
<dbReference type="InterPro" id="IPR001789">
    <property type="entry name" value="Sig_transdc_resp-reg_receiver"/>
</dbReference>
<evidence type="ECO:0000256" key="7">
    <source>
        <dbReference type="PROSITE-ProRule" id="PRU00169"/>
    </source>
</evidence>
<keyword evidence="6" id="KW-0997">Cell inner membrane</keyword>
<sequence length="951" mass="108486">MRYLPSFKTSLRLSRDLFRVLGIMLWGMGLFITLFFLYTQFNEHKSDLRQQFHSGYENLQVYIQQSNATLRLIHSMTRQQKLKDQEYQQKMGIQQEEITLPTSASYALYPLSPTADCEVFKQRTRNYLSAFEQLNMFWKDSIAIPQGVNHVFVFGTGSYCMMDYSIRAAVSDIDVLKKVVYDNTRLYKQLKQQGQERNLYTITHNSQPSNGQLYLMIPIYEKGIIVGFIGIERTINLNQFNLRNNAAVEITLINNLNQPVLYTSSDVNIKNSPLLTSGEINYFGFNSDYTKLFFKKRLAPSQLTVIYSISTSYLIDNLKTSIIYALLINILSGALIFFLIWLLERRMLEPAANTAIRLEEHEQFNHKIVASAPVGIIILRLSDGGNILSNELAHNYFRLLNDDDKQRILTIIRQKSSNYIDVVATNGTHLQISFVNSRYQNEDVAICVLIDISIRVQMEKSLQDVADAAEQANQAKSMFLATVSHELRTPLYGIIGNIELLQRYELSDKAVRLVSTMDNSSSLLLQIISDILDFSKIESKQLKIENKLFNCRNVFAYVLANYVPLATKKQVSLYSYIEPNIPDLMLSDPVRLQQVISNIVNNSIKFTDSGFVMLHVWKDENYLKIEVKDSGIGMTPAVVMQLFDPFFQVYDQNNGHKGTGLGLAICEKLINLMDGDIAVDSQAGLGSRFTIRIPLYGQQYIESNIPEYRKSYRIAVTGLNSFLLDFITRLLEHHDFNVVKASENETYDLMITDNSEYLVAQGKNLLRLSSLYSGELFETQSNEWLYNTYQLDKLPMLIDKFIVKLTQETKESLENNELEGADAELNEFKVLIVDDHPINRMLLTEQLASIGFMTSTAVDGLDALKHLEHCHADIVLSDVNMPNMDGYQLARALREQGFRQPIVALTANAMAEEKQRCLDAGMNDCLSKPTSISILRESLVKYVKPSESITH</sequence>
<feature type="domain" description="Histidine kinase" evidence="8">
    <location>
        <begin position="482"/>
        <end position="697"/>
    </location>
</feature>
<comment type="subcellular location">
    <subcellularLocation>
        <location evidence="6">Cell inner membrane</location>
        <topology evidence="6">Multi-pass membrane protein</topology>
    </subcellularLocation>
</comment>
<dbReference type="FunFam" id="3.30.565.10:FF:000010">
    <property type="entry name" value="Sensor histidine kinase RcsC"/>
    <property type="match status" value="1"/>
</dbReference>
<dbReference type="SUPFAM" id="SSF55874">
    <property type="entry name" value="ATPase domain of HSP90 chaperone/DNA topoisomerase II/histidine kinase"/>
    <property type="match status" value="1"/>
</dbReference>
<dbReference type="Gene3D" id="3.30.565.10">
    <property type="entry name" value="Histidine kinase-like ATPase, C-terminal domain"/>
    <property type="match status" value="1"/>
</dbReference>
<dbReference type="PROSITE" id="PS50109">
    <property type="entry name" value="HIS_KIN"/>
    <property type="match status" value="1"/>
</dbReference>
<dbReference type="SMART" id="SM00388">
    <property type="entry name" value="HisKA"/>
    <property type="match status" value="1"/>
</dbReference>
<dbReference type="PRINTS" id="PR00344">
    <property type="entry name" value="BCTRLSENSOR"/>
</dbReference>
<evidence type="ECO:0000256" key="6">
    <source>
        <dbReference type="HAMAP-Rule" id="MF_00979"/>
    </source>
</evidence>
<feature type="transmembrane region" description="Helical" evidence="6">
    <location>
        <begin position="321"/>
        <end position="343"/>
    </location>
</feature>
<evidence type="ECO:0000256" key="2">
    <source>
        <dbReference type="ARBA" id="ARBA00022553"/>
    </source>
</evidence>
<dbReference type="InterPro" id="IPR019017">
    <property type="entry name" value="Sig_transdc_His_kin_a/b-loop_C"/>
</dbReference>
<evidence type="ECO:0000256" key="3">
    <source>
        <dbReference type="ARBA" id="ARBA00022679"/>
    </source>
</evidence>
<dbReference type="SMART" id="SM00448">
    <property type="entry name" value="REC"/>
    <property type="match status" value="1"/>
</dbReference>
<reference evidence="11 12" key="1">
    <citation type="submission" date="2019-10" db="EMBL/GenBank/DDBJ databases">
        <title>Comparative genomic analysis of Providencia.</title>
        <authorList>
            <person name="Yuan C."/>
            <person name="Wei Y."/>
            <person name="Yin Z."/>
        </authorList>
    </citation>
    <scope>NUCLEOTIDE SEQUENCE [LARGE SCALE GENOMIC DNA]</scope>
    <source>
        <strain evidence="12">wls1934</strain>
    </source>
</reference>
<dbReference type="InterPro" id="IPR003661">
    <property type="entry name" value="HisK_dim/P_dom"/>
</dbReference>
<dbReference type="RefSeq" id="WP_154633332.1">
    <property type="nucleotide sequence ID" value="NZ_OU659150.1"/>
</dbReference>
<dbReference type="InterPro" id="IPR005467">
    <property type="entry name" value="His_kinase_dom"/>
</dbReference>
<dbReference type="NCBIfam" id="NF008099">
    <property type="entry name" value="PRK10841.1"/>
    <property type="match status" value="1"/>
</dbReference>
<comment type="PTM">
    <text evidence="6">Autophosphorylated. Activation probably requires a transfer of a phosphate group from a His in the transmitter domain to an Asp in the receiver domain.</text>
</comment>
<keyword evidence="4 6" id="KW-0418">Kinase</keyword>
<dbReference type="CDD" id="cd00082">
    <property type="entry name" value="HisKA"/>
    <property type="match status" value="1"/>
</dbReference>
<evidence type="ECO:0000259" key="9">
    <source>
        <dbReference type="PROSITE" id="PS50110"/>
    </source>
</evidence>
<dbReference type="InterPro" id="IPR038388">
    <property type="entry name" value="RcsC_C_sf"/>
</dbReference>
<dbReference type="Gene3D" id="1.10.287.130">
    <property type="match status" value="1"/>
</dbReference>
<dbReference type="Pfam" id="PF02518">
    <property type="entry name" value="HATPase_c"/>
    <property type="match status" value="1"/>
</dbReference>
<keyword evidence="3 6" id="KW-0808">Transferase</keyword>
<dbReference type="Gene3D" id="3.40.50.10970">
    <property type="match status" value="1"/>
</dbReference>
<keyword evidence="6" id="KW-0472">Membrane</keyword>
<dbReference type="HAMAP" id="MF_00979">
    <property type="entry name" value="RcsC"/>
    <property type="match status" value="1"/>
</dbReference>
<dbReference type="CDD" id="cd16922">
    <property type="entry name" value="HATPase_EvgS-ArcB-TorS-like"/>
    <property type="match status" value="1"/>
</dbReference>
<keyword evidence="6" id="KW-0547">Nucleotide-binding</keyword>
<dbReference type="EC" id="2.7.13.3" evidence="6"/>
<evidence type="ECO:0000256" key="5">
    <source>
        <dbReference type="ARBA" id="ARBA00023012"/>
    </source>
</evidence>
<comment type="function">
    <text evidence="6">Component of the Rcs signaling system, which controls transcription of numerous genes. RcsC functions as a membrane-associated protein kinase that phosphorylates RcsD in response to environmental signals. The phosphoryl group is then transferred to the response regulator RcsB.</text>
</comment>
<keyword evidence="5 6" id="KW-0902">Two-component regulatory system</keyword>
<dbReference type="SMART" id="SM00387">
    <property type="entry name" value="HATPase_c"/>
    <property type="match status" value="1"/>
</dbReference>
<comment type="similarity">
    <text evidence="6">Belongs to the RcsC family.</text>
</comment>
<organism evidence="11 12">
    <name type="scientific">Providencia alcalifaciens</name>
    <dbReference type="NCBI Taxonomy" id="126385"/>
    <lineage>
        <taxon>Bacteria</taxon>
        <taxon>Pseudomonadati</taxon>
        <taxon>Pseudomonadota</taxon>
        <taxon>Gammaproteobacteria</taxon>
        <taxon>Enterobacterales</taxon>
        <taxon>Morganellaceae</taxon>
        <taxon>Providencia</taxon>
    </lineage>
</organism>
<keyword evidence="6" id="KW-0812">Transmembrane</keyword>
<dbReference type="InterPro" id="IPR004358">
    <property type="entry name" value="Sig_transdc_His_kin-like_C"/>
</dbReference>
<evidence type="ECO:0000313" key="12">
    <source>
        <dbReference type="Proteomes" id="UP000449944"/>
    </source>
</evidence>
<feature type="modified residue" description="4-aspartylphosphate" evidence="6 7">
    <location>
        <position position="878"/>
    </location>
</feature>
<dbReference type="PROSITE" id="PS51426">
    <property type="entry name" value="ABL"/>
    <property type="match status" value="1"/>
</dbReference>
<dbReference type="CDD" id="cd17546">
    <property type="entry name" value="REC_hyHK_CKI1_RcsC-like"/>
    <property type="match status" value="1"/>
</dbReference>
<proteinExistence type="inferred from homology"/>
<evidence type="ECO:0000256" key="4">
    <source>
        <dbReference type="ARBA" id="ARBA00022777"/>
    </source>
</evidence>
<feature type="modified residue" description="Phosphohistidine; by autocatalysis" evidence="6">
    <location>
        <position position="485"/>
    </location>
</feature>
<dbReference type="Gene3D" id="3.40.50.2300">
    <property type="match status" value="1"/>
</dbReference>
<dbReference type="Pfam" id="PF00512">
    <property type="entry name" value="HisKA"/>
    <property type="match status" value="1"/>
</dbReference>
<dbReference type="PANTHER" id="PTHR43047">
    <property type="entry name" value="TWO-COMPONENT HISTIDINE PROTEIN KINASE"/>
    <property type="match status" value="1"/>
</dbReference>
<dbReference type="InterPro" id="IPR030856">
    <property type="entry name" value="RcsC"/>
</dbReference>
<protein>
    <recommendedName>
        <fullName evidence="6">Sensor histidine kinase RcsC</fullName>
        <ecNumber evidence="6">2.7.13.3</ecNumber>
    </recommendedName>
</protein>
<dbReference type="InterPro" id="IPR036890">
    <property type="entry name" value="HATPase_C_sf"/>
</dbReference>
<dbReference type="PANTHER" id="PTHR43047:SF64">
    <property type="entry name" value="HISTIDINE KINASE CONTAINING CHEY-HOMOLOGOUS RECEIVER DOMAIN AND PAS DOMAIN-RELATED"/>
    <property type="match status" value="1"/>
</dbReference>
<accession>A0AAW9VDH0</accession>
<evidence type="ECO:0000259" key="8">
    <source>
        <dbReference type="PROSITE" id="PS50109"/>
    </source>
</evidence>
<dbReference type="GO" id="GO:0006355">
    <property type="term" value="P:regulation of DNA-templated transcription"/>
    <property type="evidence" value="ECO:0007669"/>
    <property type="project" value="InterPro"/>
</dbReference>